<name>A0A3N4HZZ7_ASCIM</name>
<evidence type="ECO:0000313" key="2">
    <source>
        <dbReference type="EMBL" id="RPA78706.1"/>
    </source>
</evidence>
<dbReference type="AlphaFoldDB" id="A0A3N4HZZ7"/>
<reference evidence="2 3" key="1">
    <citation type="journal article" date="2018" name="Nat. Ecol. Evol.">
        <title>Pezizomycetes genomes reveal the molecular basis of ectomycorrhizal truffle lifestyle.</title>
        <authorList>
            <person name="Murat C."/>
            <person name="Payen T."/>
            <person name="Noel B."/>
            <person name="Kuo A."/>
            <person name="Morin E."/>
            <person name="Chen J."/>
            <person name="Kohler A."/>
            <person name="Krizsan K."/>
            <person name="Balestrini R."/>
            <person name="Da Silva C."/>
            <person name="Montanini B."/>
            <person name="Hainaut M."/>
            <person name="Levati E."/>
            <person name="Barry K.W."/>
            <person name="Belfiori B."/>
            <person name="Cichocki N."/>
            <person name="Clum A."/>
            <person name="Dockter R.B."/>
            <person name="Fauchery L."/>
            <person name="Guy J."/>
            <person name="Iotti M."/>
            <person name="Le Tacon F."/>
            <person name="Lindquist E.A."/>
            <person name="Lipzen A."/>
            <person name="Malagnac F."/>
            <person name="Mello A."/>
            <person name="Molinier V."/>
            <person name="Miyauchi S."/>
            <person name="Poulain J."/>
            <person name="Riccioni C."/>
            <person name="Rubini A."/>
            <person name="Sitrit Y."/>
            <person name="Splivallo R."/>
            <person name="Traeger S."/>
            <person name="Wang M."/>
            <person name="Zifcakova L."/>
            <person name="Wipf D."/>
            <person name="Zambonelli A."/>
            <person name="Paolocci F."/>
            <person name="Nowrousian M."/>
            <person name="Ottonello S."/>
            <person name="Baldrian P."/>
            <person name="Spatafora J.W."/>
            <person name="Henrissat B."/>
            <person name="Nagy L.G."/>
            <person name="Aury J.M."/>
            <person name="Wincker P."/>
            <person name="Grigoriev I.V."/>
            <person name="Bonfante P."/>
            <person name="Martin F.M."/>
        </authorList>
    </citation>
    <scope>NUCLEOTIDE SEQUENCE [LARGE SCALE GENOMIC DNA]</scope>
    <source>
        <strain evidence="2 3">RN42</strain>
    </source>
</reference>
<evidence type="ECO:0000313" key="3">
    <source>
        <dbReference type="Proteomes" id="UP000275078"/>
    </source>
</evidence>
<organism evidence="2 3">
    <name type="scientific">Ascobolus immersus RN42</name>
    <dbReference type="NCBI Taxonomy" id="1160509"/>
    <lineage>
        <taxon>Eukaryota</taxon>
        <taxon>Fungi</taxon>
        <taxon>Dikarya</taxon>
        <taxon>Ascomycota</taxon>
        <taxon>Pezizomycotina</taxon>
        <taxon>Pezizomycetes</taxon>
        <taxon>Pezizales</taxon>
        <taxon>Ascobolaceae</taxon>
        <taxon>Ascobolus</taxon>
    </lineage>
</organism>
<feature type="compositionally biased region" description="Polar residues" evidence="1">
    <location>
        <begin position="158"/>
        <end position="171"/>
    </location>
</feature>
<proteinExistence type="predicted"/>
<gene>
    <name evidence="2" type="ORF">BJ508DRAFT_329025</name>
</gene>
<accession>A0A3N4HZZ7</accession>
<feature type="region of interest" description="Disordered" evidence="1">
    <location>
        <begin position="145"/>
        <end position="183"/>
    </location>
</feature>
<protein>
    <submittedName>
        <fullName evidence="2">Uncharacterized protein</fullName>
    </submittedName>
</protein>
<dbReference type="EMBL" id="ML119708">
    <property type="protein sequence ID" value="RPA78706.1"/>
    <property type="molecule type" value="Genomic_DNA"/>
</dbReference>
<keyword evidence="3" id="KW-1185">Reference proteome</keyword>
<sequence length="205" mass="23207">MVAAAPYSDLILVAYNCRKDIHQQLTSLGAEAFALRHKVVLASNRGKYLRLGTGPQKHRIHCIIPKEYPNIGFVIGIYHHKHQASDKLMSAYGNESGPMDDYLNRLKAQIGNKLDDRETVAVYPPKEEKRVLQLLGWAEELHDSTHLSRDEQDVDAATTDSESNNEYTGSWSGKPKAPGAKNYHDFEVDYDYDENVESDEMEPFI</sequence>
<dbReference type="Proteomes" id="UP000275078">
    <property type="component" value="Unassembled WGS sequence"/>
</dbReference>
<evidence type="ECO:0000256" key="1">
    <source>
        <dbReference type="SAM" id="MobiDB-lite"/>
    </source>
</evidence>